<evidence type="ECO:0000313" key="1">
    <source>
        <dbReference type="EMBL" id="MBM2620176.1"/>
    </source>
</evidence>
<name>A0ABS2AK39_9ACTN</name>
<gene>
    <name evidence="1" type="ORF">JIG36_32145</name>
</gene>
<dbReference type="Proteomes" id="UP000632138">
    <property type="component" value="Unassembled WGS sequence"/>
</dbReference>
<comment type="caution">
    <text evidence="1">The sequence shown here is derived from an EMBL/GenBank/DDBJ whole genome shotgun (WGS) entry which is preliminary data.</text>
</comment>
<evidence type="ECO:0000313" key="2">
    <source>
        <dbReference type="Proteomes" id="UP000632138"/>
    </source>
</evidence>
<dbReference type="InterPro" id="IPR016891">
    <property type="entry name" value="DUF2321"/>
</dbReference>
<proteinExistence type="predicted"/>
<accession>A0ABS2AK39</accession>
<protein>
    <submittedName>
        <fullName evidence="1">DUF2321 domain-containing protein</fullName>
    </submittedName>
</protein>
<dbReference type="RefSeq" id="WP_203380156.1">
    <property type="nucleotide sequence ID" value="NZ_JAENHP010000013.1"/>
</dbReference>
<organism evidence="1 2">
    <name type="scientific">Paractinoplanes ovalisporus</name>
    <dbReference type="NCBI Taxonomy" id="2810368"/>
    <lineage>
        <taxon>Bacteria</taxon>
        <taxon>Bacillati</taxon>
        <taxon>Actinomycetota</taxon>
        <taxon>Actinomycetes</taxon>
        <taxon>Micromonosporales</taxon>
        <taxon>Micromonosporaceae</taxon>
        <taxon>Paractinoplanes</taxon>
    </lineage>
</organism>
<reference evidence="1 2" key="1">
    <citation type="submission" date="2021-01" db="EMBL/GenBank/DDBJ databases">
        <title>Actinoplanes sp. nov. LDG1-06 isolated from lichen.</title>
        <authorList>
            <person name="Saeng-In P."/>
            <person name="Phongsopitanun W."/>
            <person name="Kanchanasin P."/>
            <person name="Yuki M."/>
            <person name="Kudo T."/>
            <person name="Ohkuma M."/>
            <person name="Tanasupawat S."/>
        </authorList>
    </citation>
    <scope>NUCLEOTIDE SEQUENCE [LARGE SCALE GENOMIC DNA]</scope>
    <source>
        <strain evidence="1 2">LDG1-06</strain>
    </source>
</reference>
<dbReference type="Pfam" id="PF10083">
    <property type="entry name" value="DUF2321"/>
    <property type="match status" value="1"/>
</dbReference>
<keyword evidence="2" id="KW-1185">Reference proteome</keyword>
<sequence>MTTPHDSAAPANFWARTDKGLTGFRAATVCRNGHEQTVDEDEFPGDDLDFCSYCSERVLGGCPNCGRRLRGASRSITLRPGSSPAPGQAHQWSACDRCGDPYPWADRETKISHLLRSLRQDIPEHDREVIADDLQRLRDVELGEDPETEGRVMSAFKRGAFVSAVAADALGGLISDIVSKQFL</sequence>
<dbReference type="EMBL" id="JAENHP010000013">
    <property type="protein sequence ID" value="MBM2620176.1"/>
    <property type="molecule type" value="Genomic_DNA"/>
</dbReference>